<evidence type="ECO:0000313" key="1">
    <source>
        <dbReference type="EMBL" id="PKK89035.1"/>
    </source>
</evidence>
<proteinExistence type="predicted"/>
<evidence type="ECO:0000313" key="2">
    <source>
        <dbReference type="Proteomes" id="UP000233256"/>
    </source>
</evidence>
<accession>A0A2N1PL28</accession>
<sequence>MSIPIFNGNRPGNVSKDAKYVVRHAEKAPIISLSFRSDEDETWLATTNEHPDLVKMVNDVKLGIGNPPNGSFYINEYKQVIVPAVGTEEYYYAGDYTKTLIFNFEKTTLSGKPVNLDGISIKPGQEWNGPHVGIPYVLTAKVDDLYYCYSPRPNVEKKVRLSKKIGPQRAKQVAKSIIDVLGYESMSGGRIYVNEELAMFKPIADGWNMKYIYVGQVDLNEWFPKPEFEV</sequence>
<dbReference type="AlphaFoldDB" id="A0A2N1PL28"/>
<reference evidence="1 2" key="1">
    <citation type="journal article" date="2017" name="ISME J.">
        <title>Potential for microbial H2 and metal transformations associated with novel bacteria and archaea in deep terrestrial subsurface sediments.</title>
        <authorList>
            <person name="Hernsdorf A.W."/>
            <person name="Amano Y."/>
            <person name="Miyakawa K."/>
            <person name="Ise K."/>
            <person name="Suzuki Y."/>
            <person name="Anantharaman K."/>
            <person name="Probst A."/>
            <person name="Burstein D."/>
            <person name="Thomas B.C."/>
            <person name="Banfield J.F."/>
        </authorList>
    </citation>
    <scope>NUCLEOTIDE SEQUENCE [LARGE SCALE GENOMIC DNA]</scope>
    <source>
        <strain evidence="1">HGW-Wallbacteria-1</strain>
    </source>
</reference>
<comment type="caution">
    <text evidence="1">The sequence shown here is derived from an EMBL/GenBank/DDBJ whole genome shotgun (WGS) entry which is preliminary data.</text>
</comment>
<protein>
    <submittedName>
        <fullName evidence="1">Uncharacterized protein</fullName>
    </submittedName>
</protein>
<name>A0A2N1PL28_9BACT</name>
<gene>
    <name evidence="1" type="ORF">CVV64_16240</name>
</gene>
<dbReference type="EMBL" id="PGXC01000027">
    <property type="protein sequence ID" value="PKK89035.1"/>
    <property type="molecule type" value="Genomic_DNA"/>
</dbReference>
<dbReference type="Proteomes" id="UP000233256">
    <property type="component" value="Unassembled WGS sequence"/>
</dbReference>
<organism evidence="1 2">
    <name type="scientific">Candidatus Wallbacteria bacterium HGW-Wallbacteria-1</name>
    <dbReference type="NCBI Taxonomy" id="2013854"/>
    <lineage>
        <taxon>Bacteria</taxon>
        <taxon>Candidatus Walliibacteriota</taxon>
    </lineage>
</organism>